<dbReference type="PANTHER" id="PTHR48079">
    <property type="entry name" value="PROTEIN YEEZ"/>
    <property type="match status" value="1"/>
</dbReference>
<keyword evidence="3" id="KW-1185">Reference proteome</keyword>
<reference evidence="2" key="2">
    <citation type="submission" date="2023-04" db="EMBL/GenBank/DDBJ databases">
        <authorList>
            <person name="Sun J.-Q."/>
        </authorList>
    </citation>
    <scope>NUCLEOTIDE SEQUENCE</scope>
    <source>
        <strain evidence="2">CC-YY355</strain>
    </source>
</reference>
<reference evidence="2" key="1">
    <citation type="journal article" date="2007" name="Int. J. Syst. Evol. Microbiol.">
        <title>Luteimonas composti sp. nov., a moderately thermophilic bacterium isolated from food waste.</title>
        <authorList>
            <person name="Young C.C."/>
            <person name="Kampfer P."/>
            <person name="Chen W.M."/>
            <person name="Yen W.S."/>
            <person name="Arun A.B."/>
            <person name="Lai W.A."/>
            <person name="Shen F.T."/>
            <person name="Rekha P.D."/>
            <person name="Lin K.Y."/>
            <person name="Chou J.H."/>
        </authorList>
    </citation>
    <scope>NUCLEOTIDE SEQUENCE</scope>
    <source>
        <strain evidence="2">CC-YY355</strain>
    </source>
</reference>
<accession>A0ABT6MN95</accession>
<dbReference type="InterPro" id="IPR001509">
    <property type="entry name" value="Epimerase_deHydtase"/>
</dbReference>
<dbReference type="Proteomes" id="UP001160550">
    <property type="component" value="Unassembled WGS sequence"/>
</dbReference>
<sequence length="385" mass="41519">MRPAKVLVTGATGFIGSRLCELLSLEYRIPYRALVRDYSRAARIARLDPELAGGDMSDPGSLARAVEGCDAVVNLAHGDDQGARKQTMQLVEACTRAGVRRLVHVSSMAVHGPAPGTEVLTEANAPVRRWGEAYSDAKAAAEAVVAAAGRRGAIETVVLRPTIVYGPYSFFVTPIVQDARNGFVSLVDGGSGICNAVYVDDVCEAILAALERDDANGGAFLINGDDRMTWRGFITTFAGMVEGEKRIFDHTLEQIEAHRRATTPRARDSVAAAVRLAASPAFHAQLATIPPVGRMIRGTKELLSGAIGPERKLMIKSRFQGRRFAAPVDVAPSPRMPSEGRVVREAYRCWVSNGLAKSRLGWAPAHPFALGAQRTADWMRFARLI</sequence>
<dbReference type="Gene3D" id="3.40.50.720">
    <property type="entry name" value="NAD(P)-binding Rossmann-like Domain"/>
    <property type="match status" value="1"/>
</dbReference>
<protein>
    <submittedName>
        <fullName evidence="2">NAD-dependent epimerase/dehydratase family protein</fullName>
    </submittedName>
</protein>
<evidence type="ECO:0000313" key="3">
    <source>
        <dbReference type="Proteomes" id="UP001160550"/>
    </source>
</evidence>
<evidence type="ECO:0000313" key="2">
    <source>
        <dbReference type="EMBL" id="MDH7452024.1"/>
    </source>
</evidence>
<name>A0ABT6MN95_9GAMM</name>
<evidence type="ECO:0000259" key="1">
    <source>
        <dbReference type="Pfam" id="PF01370"/>
    </source>
</evidence>
<dbReference type="InterPro" id="IPR051783">
    <property type="entry name" value="NAD(P)-dependent_oxidoreduct"/>
</dbReference>
<dbReference type="PANTHER" id="PTHR48079:SF6">
    <property type="entry name" value="NAD(P)-BINDING DOMAIN-CONTAINING PROTEIN-RELATED"/>
    <property type="match status" value="1"/>
</dbReference>
<dbReference type="Pfam" id="PF01370">
    <property type="entry name" value="Epimerase"/>
    <property type="match status" value="1"/>
</dbReference>
<dbReference type="EMBL" id="JARYGX010000008">
    <property type="protein sequence ID" value="MDH7452024.1"/>
    <property type="molecule type" value="Genomic_DNA"/>
</dbReference>
<dbReference type="SUPFAM" id="SSF51735">
    <property type="entry name" value="NAD(P)-binding Rossmann-fold domains"/>
    <property type="match status" value="1"/>
</dbReference>
<organism evidence="2 3">
    <name type="scientific">Luteimonas composti</name>
    <dbReference type="NCBI Taxonomy" id="398257"/>
    <lineage>
        <taxon>Bacteria</taxon>
        <taxon>Pseudomonadati</taxon>
        <taxon>Pseudomonadota</taxon>
        <taxon>Gammaproteobacteria</taxon>
        <taxon>Lysobacterales</taxon>
        <taxon>Lysobacteraceae</taxon>
        <taxon>Luteimonas</taxon>
    </lineage>
</organism>
<feature type="domain" description="NAD-dependent epimerase/dehydratase" evidence="1">
    <location>
        <begin position="6"/>
        <end position="217"/>
    </location>
</feature>
<proteinExistence type="predicted"/>
<gene>
    <name evidence="2" type="ORF">QF205_02880</name>
</gene>
<dbReference type="InterPro" id="IPR036291">
    <property type="entry name" value="NAD(P)-bd_dom_sf"/>
</dbReference>
<comment type="caution">
    <text evidence="2">The sequence shown here is derived from an EMBL/GenBank/DDBJ whole genome shotgun (WGS) entry which is preliminary data.</text>
</comment>
<dbReference type="RefSeq" id="WP_280941230.1">
    <property type="nucleotide sequence ID" value="NZ_JARYGX010000008.1"/>
</dbReference>